<evidence type="ECO:0000313" key="2">
    <source>
        <dbReference type="Proteomes" id="UP000295726"/>
    </source>
</evidence>
<organism evidence="1 2">
    <name type="scientific">Muricomes intestini</name>
    <dbReference type="NCBI Taxonomy" id="1796634"/>
    <lineage>
        <taxon>Bacteria</taxon>
        <taxon>Bacillati</taxon>
        <taxon>Bacillota</taxon>
        <taxon>Clostridia</taxon>
        <taxon>Lachnospirales</taxon>
        <taxon>Lachnospiraceae</taxon>
        <taxon>Muricomes</taxon>
    </lineage>
</organism>
<dbReference type="Proteomes" id="UP000295726">
    <property type="component" value="Unassembled WGS sequence"/>
</dbReference>
<evidence type="ECO:0000313" key="1">
    <source>
        <dbReference type="EMBL" id="TCS74545.1"/>
    </source>
</evidence>
<proteinExistence type="predicted"/>
<dbReference type="AlphaFoldDB" id="A0A4R3K0T4"/>
<sequence>MRNAVIVFFMIIILIFSGATIQTAENRTMRKNELESSLGAAMKQSMKILKIHSTYDPGTSPEADELAADFIQGFLMKITSNSDFTIEILGMDVEKGLLDVRVTEKYKQIIGYGKISCRKTVILENVETREEKFYLVSFWIPKEEKPGGEVLSDEYIIKKVNVRSGDILDATLLPKNSILREGYTFCGWKLVKPVSGLGGLYGEENISSFRVEEDMEFQAVYQ</sequence>
<accession>A0A4R3K0T4</accession>
<comment type="caution">
    <text evidence="1">The sequence shown here is derived from an EMBL/GenBank/DDBJ whole genome shotgun (WGS) entry which is preliminary data.</text>
</comment>
<reference evidence="1 2" key="1">
    <citation type="submission" date="2019-03" db="EMBL/GenBank/DDBJ databases">
        <title>Genomic Encyclopedia of Type Strains, Phase IV (KMG-IV): sequencing the most valuable type-strain genomes for metagenomic binning, comparative biology and taxonomic classification.</title>
        <authorList>
            <person name="Goeker M."/>
        </authorList>
    </citation>
    <scope>NUCLEOTIDE SEQUENCE [LARGE SCALE GENOMIC DNA]</scope>
    <source>
        <strain evidence="1 2">DSM 29489</strain>
    </source>
</reference>
<gene>
    <name evidence="1" type="ORF">EDD59_13719</name>
</gene>
<protein>
    <submittedName>
        <fullName evidence="1">Uncharacterized protein</fullName>
    </submittedName>
</protein>
<keyword evidence="2" id="KW-1185">Reference proteome</keyword>
<dbReference type="RefSeq" id="WP_132383794.1">
    <property type="nucleotide sequence ID" value="NZ_DAIPCY010000002.1"/>
</dbReference>
<dbReference type="EMBL" id="SLZZ01000037">
    <property type="protein sequence ID" value="TCS74545.1"/>
    <property type="molecule type" value="Genomic_DNA"/>
</dbReference>
<name>A0A4R3K0T4_9FIRM</name>
<dbReference type="OrthoDB" id="1942812at2"/>